<dbReference type="PROSITE" id="PS50206">
    <property type="entry name" value="RHODANESE_3"/>
    <property type="match status" value="2"/>
</dbReference>
<evidence type="ECO:0000256" key="1">
    <source>
        <dbReference type="ARBA" id="ARBA00004496"/>
    </source>
</evidence>
<evidence type="ECO:0000256" key="8">
    <source>
        <dbReference type="ARBA" id="ARBA00078354"/>
    </source>
</evidence>
<dbReference type="PANTHER" id="PTHR11364">
    <property type="entry name" value="THIOSULFATE SULFERTANSFERASE"/>
    <property type="match status" value="1"/>
</dbReference>
<comment type="subcellular location">
    <subcellularLocation>
        <location evidence="1">Cytoplasm</location>
    </subcellularLocation>
</comment>
<evidence type="ECO:0000256" key="4">
    <source>
        <dbReference type="ARBA" id="ARBA00022737"/>
    </source>
</evidence>
<reference evidence="10 11" key="1">
    <citation type="submission" date="2014-12" db="EMBL/GenBank/DDBJ databases">
        <title>Genome sequencing of Photobacterium gaetbulicola AD005a.</title>
        <authorList>
            <person name="Adrian T.G.S."/>
            <person name="Chan K.G."/>
        </authorList>
    </citation>
    <scope>NUCLEOTIDE SEQUENCE [LARGE SCALE GENOMIC DNA]</scope>
    <source>
        <strain evidence="10 11">AD005a</strain>
    </source>
</reference>
<dbReference type="SUPFAM" id="SSF52821">
    <property type="entry name" value="Rhodanese/Cell cycle control phosphatase"/>
    <property type="match status" value="2"/>
</dbReference>
<evidence type="ECO:0000259" key="9">
    <source>
        <dbReference type="PROSITE" id="PS50206"/>
    </source>
</evidence>
<dbReference type="Gene3D" id="3.40.250.10">
    <property type="entry name" value="Rhodanese-like domain"/>
    <property type="match status" value="2"/>
</dbReference>
<dbReference type="CDD" id="cd01449">
    <property type="entry name" value="TST_Repeat_2"/>
    <property type="match status" value="1"/>
</dbReference>
<evidence type="ECO:0000313" key="11">
    <source>
        <dbReference type="Proteomes" id="UP000031278"/>
    </source>
</evidence>
<evidence type="ECO:0000256" key="6">
    <source>
        <dbReference type="ARBA" id="ARBA00066832"/>
    </source>
</evidence>
<comment type="caution">
    <text evidence="10">The sequence shown here is derived from an EMBL/GenBank/DDBJ whole genome shotgun (WGS) entry which is preliminary data.</text>
</comment>
<evidence type="ECO:0000256" key="5">
    <source>
        <dbReference type="ARBA" id="ARBA00051793"/>
    </source>
</evidence>
<dbReference type="InterPro" id="IPR036873">
    <property type="entry name" value="Rhodanese-like_dom_sf"/>
</dbReference>
<evidence type="ECO:0000256" key="7">
    <source>
        <dbReference type="ARBA" id="ARBA00070833"/>
    </source>
</evidence>
<dbReference type="EC" id="2.8.1.2" evidence="6"/>
<dbReference type="SMART" id="SM00450">
    <property type="entry name" value="RHOD"/>
    <property type="match status" value="2"/>
</dbReference>
<evidence type="ECO:0000256" key="2">
    <source>
        <dbReference type="ARBA" id="ARBA00022490"/>
    </source>
</evidence>
<dbReference type="FunFam" id="3.40.250.10:FF:000001">
    <property type="entry name" value="Sulfurtransferase"/>
    <property type="match status" value="1"/>
</dbReference>
<gene>
    <name evidence="10" type="ORF">RJ45_07260</name>
</gene>
<dbReference type="FunFam" id="3.40.250.10:FF:000015">
    <property type="entry name" value="Sulfurtransferase"/>
    <property type="match status" value="1"/>
</dbReference>
<keyword evidence="2" id="KW-0963">Cytoplasm</keyword>
<evidence type="ECO:0000313" key="10">
    <source>
        <dbReference type="EMBL" id="KHT64321.1"/>
    </source>
</evidence>
<dbReference type="PANTHER" id="PTHR11364:SF27">
    <property type="entry name" value="SULFURTRANSFERASE"/>
    <property type="match status" value="1"/>
</dbReference>
<dbReference type="InterPro" id="IPR001763">
    <property type="entry name" value="Rhodanese-like_dom"/>
</dbReference>
<keyword evidence="3 10" id="KW-0808">Transferase</keyword>
<dbReference type="AlphaFoldDB" id="A0A0B9H038"/>
<dbReference type="GO" id="GO:0005737">
    <property type="term" value="C:cytoplasm"/>
    <property type="evidence" value="ECO:0007669"/>
    <property type="project" value="UniProtKB-SubCell"/>
</dbReference>
<dbReference type="GO" id="GO:0004792">
    <property type="term" value="F:thiosulfate-cyanide sulfurtransferase activity"/>
    <property type="evidence" value="ECO:0007669"/>
    <property type="project" value="TreeGrafter"/>
</dbReference>
<feature type="domain" description="Rhodanese" evidence="9">
    <location>
        <begin position="170"/>
        <end position="282"/>
    </location>
</feature>
<dbReference type="GO" id="GO:0016784">
    <property type="term" value="F:3-mercaptopyruvate sulfurtransferase activity"/>
    <property type="evidence" value="ECO:0007669"/>
    <property type="project" value="UniProtKB-EC"/>
</dbReference>
<organism evidence="10 11">
    <name type="scientific">Photobacterium gaetbulicola</name>
    <dbReference type="NCBI Taxonomy" id="1295392"/>
    <lineage>
        <taxon>Bacteria</taxon>
        <taxon>Pseudomonadati</taxon>
        <taxon>Pseudomonadota</taxon>
        <taxon>Gammaproteobacteria</taxon>
        <taxon>Vibrionales</taxon>
        <taxon>Vibrionaceae</taxon>
        <taxon>Photobacterium</taxon>
    </lineage>
</organism>
<dbReference type="EMBL" id="JWLZ01000101">
    <property type="protein sequence ID" value="KHT64321.1"/>
    <property type="molecule type" value="Genomic_DNA"/>
</dbReference>
<sequence>MSALNISSPLVSASWLAEHLSAPNLIVLDATWFLPGSERDAQKEWREKRIPGARFFDFDNQIALPSAPFPHMLPQPAHFSREVEALGISNESQIVVYDSQGVFSAPRVWWMFRAMGHDQVAVLDGGLPAWEAEGNIVEQGEPSAIEVGKFDACYQAQWVIDGDSLLQHLNTPDVQVLDARAAARFYGTQPEPRQGVRSGHMPSAKSLPFGQLLKDGHFLPTEQLQHRFDAVSDADQRLIFSCGSGVTACILALAAELAGRKQLTVYDGSWTEWGATFKYPVV</sequence>
<name>A0A0B9H038_9GAMM</name>
<dbReference type="RefSeq" id="WP_039460171.1">
    <property type="nucleotide sequence ID" value="NZ_JWLZ01000101.1"/>
</dbReference>
<keyword evidence="4" id="KW-0677">Repeat</keyword>
<proteinExistence type="predicted"/>
<dbReference type="CDD" id="cd01448">
    <property type="entry name" value="TST_Repeat_1"/>
    <property type="match status" value="1"/>
</dbReference>
<dbReference type="InterPro" id="IPR045078">
    <property type="entry name" value="TST/MPST-like"/>
</dbReference>
<evidence type="ECO:0000256" key="3">
    <source>
        <dbReference type="ARBA" id="ARBA00022679"/>
    </source>
</evidence>
<comment type="catalytic activity">
    <reaction evidence="5">
        <text>2-oxo-3-sulfanylpropanoate + [thioredoxin]-dithiol = [thioredoxin]-disulfide + hydrogen sulfide + pyruvate + H(+)</text>
        <dbReference type="Rhea" id="RHEA:21740"/>
        <dbReference type="Rhea" id="RHEA-COMP:10698"/>
        <dbReference type="Rhea" id="RHEA-COMP:10700"/>
        <dbReference type="ChEBI" id="CHEBI:15361"/>
        <dbReference type="ChEBI" id="CHEBI:15378"/>
        <dbReference type="ChEBI" id="CHEBI:29919"/>
        <dbReference type="ChEBI" id="CHEBI:29950"/>
        <dbReference type="ChEBI" id="CHEBI:50058"/>
        <dbReference type="ChEBI" id="CHEBI:57678"/>
        <dbReference type="EC" id="2.8.1.2"/>
    </reaction>
    <physiologicalReaction direction="left-to-right" evidence="5">
        <dbReference type="Rhea" id="RHEA:21741"/>
    </physiologicalReaction>
</comment>
<protein>
    <recommendedName>
        <fullName evidence="7">3-mercaptopyruvate sulfurtransferase</fullName>
        <ecNumber evidence="6">2.8.1.2</ecNumber>
    </recommendedName>
    <alternativeName>
        <fullName evidence="8">Rhodanese-like protein</fullName>
    </alternativeName>
</protein>
<dbReference type="Pfam" id="PF00581">
    <property type="entry name" value="Rhodanese"/>
    <property type="match status" value="2"/>
</dbReference>
<feature type="domain" description="Rhodanese" evidence="9">
    <location>
        <begin position="21"/>
        <end position="139"/>
    </location>
</feature>
<dbReference type="Proteomes" id="UP000031278">
    <property type="component" value="Unassembled WGS sequence"/>
</dbReference>
<accession>A0A0B9H038</accession>